<organism evidence="4 5">
    <name type="scientific">Daucus carota subsp. sativus</name>
    <name type="common">Carrot</name>
    <dbReference type="NCBI Taxonomy" id="79200"/>
    <lineage>
        <taxon>Eukaryota</taxon>
        <taxon>Viridiplantae</taxon>
        <taxon>Streptophyta</taxon>
        <taxon>Embryophyta</taxon>
        <taxon>Tracheophyta</taxon>
        <taxon>Spermatophyta</taxon>
        <taxon>Magnoliopsida</taxon>
        <taxon>eudicotyledons</taxon>
        <taxon>Gunneridae</taxon>
        <taxon>Pentapetalae</taxon>
        <taxon>asterids</taxon>
        <taxon>campanulids</taxon>
        <taxon>Apiales</taxon>
        <taxon>Apiaceae</taxon>
        <taxon>Apioideae</taxon>
        <taxon>Scandiceae</taxon>
        <taxon>Daucinae</taxon>
        <taxon>Daucus</taxon>
        <taxon>Daucus sect. Daucus</taxon>
    </lineage>
</organism>
<evidence type="ECO:0000259" key="3">
    <source>
        <dbReference type="Pfam" id="PF08646"/>
    </source>
</evidence>
<dbReference type="InterPro" id="IPR012340">
    <property type="entry name" value="NA-bd_OB-fold"/>
</dbReference>
<dbReference type="InterPro" id="IPR013955">
    <property type="entry name" value="Rep_factor-A_C"/>
</dbReference>
<protein>
    <submittedName>
        <fullName evidence="4">Uncharacterized protein</fullName>
    </submittedName>
</protein>
<dbReference type="AlphaFoldDB" id="A0A162AI93"/>
<evidence type="ECO:0000313" key="5">
    <source>
        <dbReference type="Proteomes" id="UP000077755"/>
    </source>
</evidence>
<dbReference type="Gene3D" id="2.40.50.140">
    <property type="entry name" value="Nucleic acid-binding proteins"/>
    <property type="match status" value="4"/>
</dbReference>
<gene>
    <name evidence="4" type="ORF">DCAR_0102190</name>
</gene>
<name>A0A162AI93_DAUCS</name>
<dbReference type="CDD" id="cd04480">
    <property type="entry name" value="RPA1_DBD_A_like"/>
    <property type="match status" value="1"/>
</dbReference>
<evidence type="ECO:0000313" key="4">
    <source>
        <dbReference type="EMBL" id="WOG83017.1"/>
    </source>
</evidence>
<dbReference type="Proteomes" id="UP000077755">
    <property type="component" value="Chromosome 1"/>
</dbReference>
<feature type="domain" description="Replication protein A 70 kDa DNA-binding subunit B/D first OB fold" evidence="2">
    <location>
        <begin position="505"/>
        <end position="596"/>
    </location>
</feature>
<dbReference type="PANTHER" id="PTHR47165">
    <property type="entry name" value="OS03G0429900 PROTEIN"/>
    <property type="match status" value="1"/>
</dbReference>
<reference evidence="4" key="1">
    <citation type="journal article" date="2016" name="Nat. Genet.">
        <title>A high-quality carrot genome assembly provides new insights into carotenoid accumulation and asterid genome evolution.</title>
        <authorList>
            <person name="Iorizzo M."/>
            <person name="Ellison S."/>
            <person name="Senalik D."/>
            <person name="Zeng P."/>
            <person name="Satapoomin P."/>
            <person name="Huang J."/>
            <person name="Bowman M."/>
            <person name="Iovene M."/>
            <person name="Sanseverino W."/>
            <person name="Cavagnaro P."/>
            <person name="Yildiz M."/>
            <person name="Macko-Podgorni A."/>
            <person name="Moranska E."/>
            <person name="Grzebelus E."/>
            <person name="Grzebelus D."/>
            <person name="Ashrafi H."/>
            <person name="Zheng Z."/>
            <person name="Cheng S."/>
            <person name="Spooner D."/>
            <person name="Van Deynze A."/>
            <person name="Simon P."/>
        </authorList>
    </citation>
    <scope>NUCLEOTIDE SEQUENCE</scope>
    <source>
        <tissue evidence="4">Leaf</tissue>
    </source>
</reference>
<proteinExistence type="predicted"/>
<sequence>MELQKYDSIQDLTTTRFDWNCRLRLQCVWRASNPKTKELWGLNMIYIDDSNYRIHAFASSKYCKDLINELKEGKIYILSNFKVKNYVGDETYRAVRNNKHIYFTTHTKFAKDVDNGLHIDRHAFDLFYMGEMQNLAADNCFLVDVLGEIRNVRANIKSTKTASEKILTKFDLFDGRHTLSVTLFDDFGKQFEQTLRCCKEEQVFVIICGAKIGMYEGLPNLTNYSATRIYINPGHYSVRQLRERMVAIKQEKADSPPAEVMIYPMLTVKEIQSLAADSGECKVKCKVRVTKVEENASWYYSICTKCPREIVQEKGVFNCVDCKRIIPYPDKRFRICTLCSDSTGSIAIIFLDEDVSRILEKSVFDIEAEAIQANAEGQFPHDLKQFEKKLYEITINITADNLKKGSRVYEAYQIVDKIESGASFDPSAGRDSEMPDVQTVDLQDDNNDTPNTGISSTKTRARVDIEPVPFDPKGESPAKLLRKSNEKKFASVASIQTGFHDANLKIKVRVTRLWRGTTKKGEEFTSFNILLLDCKNSAIHAFIPSACAYDLERKITLGTVNIISGFTVQAYKDTDGFRCVRAANQLIFSTDTKIQQVDDKGTKIANEFFDLYDHSEVKPFAAQTTYLIDIVGVITDHEIFINNITNRHGEAQEQAKFAITDGSSLWKVTFWDKFARLFVKAIWEKLETPQGPAKHFPQCFKLLTPKPYTVKLEINETNITNKNSLYWATNICNGFKQEETEEKVQQTATTNDPEATSSSINVQGLSGLKCTSSEMTKD</sequence>
<keyword evidence="5" id="KW-1185">Reference proteome</keyword>
<reference evidence="4" key="2">
    <citation type="submission" date="2022-03" db="EMBL/GenBank/DDBJ databases">
        <title>Draft title - Genomic analysis of global carrot germplasm unveils the trajectory of domestication and the origin of high carotenoid orange carrot.</title>
        <authorList>
            <person name="Iorizzo M."/>
            <person name="Ellison S."/>
            <person name="Senalik D."/>
            <person name="Macko-Podgorni A."/>
            <person name="Grzebelus D."/>
            <person name="Bostan H."/>
            <person name="Rolling W."/>
            <person name="Curaba J."/>
            <person name="Simon P."/>
        </authorList>
    </citation>
    <scope>NUCLEOTIDE SEQUENCE</scope>
    <source>
        <tissue evidence="4">Leaf</tissue>
    </source>
</reference>
<dbReference type="Gramene" id="KZN09486">
    <property type="protein sequence ID" value="KZN09486"/>
    <property type="gene ID" value="DCAR_002142"/>
</dbReference>
<dbReference type="SUPFAM" id="SSF50249">
    <property type="entry name" value="Nucleic acid-binding proteins"/>
    <property type="match status" value="4"/>
</dbReference>
<feature type="region of interest" description="Disordered" evidence="1">
    <location>
        <begin position="742"/>
        <end position="778"/>
    </location>
</feature>
<dbReference type="PANTHER" id="PTHR47165:SF4">
    <property type="entry name" value="OS03G0429900 PROTEIN"/>
    <property type="match status" value="1"/>
</dbReference>
<dbReference type="EMBL" id="CP093343">
    <property type="protein sequence ID" value="WOG83017.1"/>
    <property type="molecule type" value="Genomic_DNA"/>
</dbReference>
<dbReference type="Pfam" id="PF08646">
    <property type="entry name" value="Rep_fac-A_C"/>
    <property type="match status" value="1"/>
</dbReference>
<feature type="domain" description="Replication protein A 70 kDa DNA-binding subunit B/D first OB fold" evidence="2">
    <location>
        <begin position="5"/>
        <end position="110"/>
    </location>
</feature>
<feature type="compositionally biased region" description="Polar residues" evidence="1">
    <location>
        <begin position="751"/>
        <end position="778"/>
    </location>
</feature>
<accession>A0A162AI93</accession>
<dbReference type="Pfam" id="PF02721">
    <property type="entry name" value="DUF223"/>
    <property type="match status" value="2"/>
</dbReference>
<evidence type="ECO:0000259" key="2">
    <source>
        <dbReference type="Pfam" id="PF02721"/>
    </source>
</evidence>
<feature type="domain" description="Replication factor A C-terminal" evidence="3">
    <location>
        <begin position="284"/>
        <end position="411"/>
    </location>
</feature>
<dbReference type="InterPro" id="IPR003871">
    <property type="entry name" value="RFA1B/D_OB_1st"/>
</dbReference>
<evidence type="ECO:0000256" key="1">
    <source>
        <dbReference type="SAM" id="MobiDB-lite"/>
    </source>
</evidence>